<comment type="caution">
    <text evidence="1">The sequence shown here is derived from an EMBL/GenBank/DDBJ whole genome shotgun (WGS) entry which is preliminary data.</text>
</comment>
<keyword evidence="1" id="KW-0695">RNA-directed DNA polymerase</keyword>
<evidence type="ECO:0000313" key="2">
    <source>
        <dbReference type="Proteomes" id="UP000829398"/>
    </source>
</evidence>
<reference evidence="2" key="1">
    <citation type="journal article" date="2023" name="Hortic. Res.">
        <title>A chromosome-level phased genome enabling allele-level studies in sweet orange: a case study on citrus Huanglongbing tolerance.</title>
        <authorList>
            <person name="Wu B."/>
            <person name="Yu Q."/>
            <person name="Deng Z."/>
            <person name="Duan Y."/>
            <person name="Luo F."/>
            <person name="Gmitter F. Jr."/>
        </authorList>
    </citation>
    <scope>NUCLEOTIDE SEQUENCE [LARGE SCALE GENOMIC DNA]</scope>
    <source>
        <strain evidence="2">cv. Valencia</strain>
    </source>
</reference>
<organism evidence="1 2">
    <name type="scientific">Citrus sinensis</name>
    <name type="common">Sweet orange</name>
    <name type="synonym">Citrus aurantium var. sinensis</name>
    <dbReference type="NCBI Taxonomy" id="2711"/>
    <lineage>
        <taxon>Eukaryota</taxon>
        <taxon>Viridiplantae</taxon>
        <taxon>Streptophyta</taxon>
        <taxon>Embryophyta</taxon>
        <taxon>Tracheophyta</taxon>
        <taxon>Spermatophyta</taxon>
        <taxon>Magnoliopsida</taxon>
        <taxon>eudicotyledons</taxon>
        <taxon>Gunneridae</taxon>
        <taxon>Pentapetalae</taxon>
        <taxon>rosids</taxon>
        <taxon>malvids</taxon>
        <taxon>Sapindales</taxon>
        <taxon>Rutaceae</taxon>
        <taxon>Aurantioideae</taxon>
        <taxon>Citrus</taxon>
    </lineage>
</organism>
<keyword evidence="1" id="KW-0808">Transferase</keyword>
<dbReference type="EMBL" id="CM039178">
    <property type="protein sequence ID" value="KAH9680717.1"/>
    <property type="molecule type" value="Genomic_DNA"/>
</dbReference>
<evidence type="ECO:0000313" key="1">
    <source>
        <dbReference type="EMBL" id="KAH9680717.1"/>
    </source>
</evidence>
<proteinExistence type="predicted"/>
<protein>
    <submittedName>
        <fullName evidence="1">Reverse transcriptase domain-containing protein</fullName>
    </submittedName>
</protein>
<gene>
    <name evidence="1" type="ORF">KPL71_026657</name>
</gene>
<sequence>MGDGDAMEVEVEATATPSSSSPLDLHSLRSEVKELMEIHRSGIEDEPNTVSSDSENLLKEYAHDFEAISKVKEIITEYADVSFLGIEDLGDGICNADAYLEHLKEELKTVEAESSKISNEIETLTRTQVEDSDRLESDLEELNCAIDLIVSEGSQNAKEDRQAVCPARGEDQVCPTHTEDQSDLIKIHEDHRFEILELESQIEKNKIILNSLQDLDFVLKRFDAVEQIEDSLTGLKVIDFDGKCFRLSMQTYIPTLEESSFQHKIEDVIEPSEVNHELLIEVIDGTMEIKNVEMFPNDVHISDLVDAAKSFRQSGTQLDSLETSSSLQWFIRNVQDRIILSTLRRFVVKTANKSRHFFEYFERDEMIVAHLVGGVDAFIKPSQGWPLSNSPLKVISLKNSDHHSKGISLSFFCRVEGDVLPNSENGLLRKHKELCVLQEAANSLDVHIRQNLSSFVDGVEKILLEQMRVELHYDNASG</sequence>
<keyword evidence="1" id="KW-0548">Nucleotidyltransferase</keyword>
<dbReference type="Proteomes" id="UP000829398">
    <property type="component" value="Chromosome 9"/>
</dbReference>
<accession>A0ACB8I169</accession>
<name>A0ACB8I169_CITSI</name>
<keyword evidence="2" id="KW-1185">Reference proteome</keyword>